<reference evidence="2" key="3">
    <citation type="submission" date="2020-06" db="EMBL/GenBank/DDBJ databases">
        <title>Helianthus annuus Genome sequencing and assembly Release 2.</title>
        <authorList>
            <person name="Gouzy J."/>
            <person name="Langlade N."/>
            <person name="Munos S."/>
        </authorList>
    </citation>
    <scope>NUCLEOTIDE SEQUENCE</scope>
    <source>
        <tissue evidence="2">Leaves</tissue>
    </source>
</reference>
<reference evidence="3" key="2">
    <citation type="submission" date="2017-02" db="EMBL/GenBank/DDBJ databases">
        <title>Sunflower complete genome.</title>
        <authorList>
            <person name="Langlade N."/>
            <person name="Munos S."/>
        </authorList>
    </citation>
    <scope>NUCLEOTIDE SEQUENCE [LARGE SCALE GENOMIC DNA]</scope>
    <source>
        <tissue evidence="3">Leaves</tissue>
    </source>
</reference>
<name>A0A251SN65_HELAN</name>
<gene>
    <name evidence="3" type="ORF">HannXRQ_Chr14g0451261</name>
    <name evidence="2" type="ORF">HanXRQr2_Chr14g0655291</name>
</gene>
<protein>
    <submittedName>
        <fullName evidence="3">Uncharacterized protein</fullName>
    </submittedName>
</protein>
<dbReference type="Proteomes" id="UP000215914">
    <property type="component" value="Chromosome 14"/>
</dbReference>
<dbReference type="EMBL" id="MNCJ02000329">
    <property type="protein sequence ID" value="KAF5770062.1"/>
    <property type="molecule type" value="Genomic_DNA"/>
</dbReference>
<accession>A0A251SN65</accession>
<dbReference type="AlphaFoldDB" id="A0A251SN65"/>
<keyword evidence="4" id="KW-1185">Reference proteome</keyword>
<evidence type="ECO:0000313" key="2">
    <source>
        <dbReference type="EMBL" id="KAF5770062.1"/>
    </source>
</evidence>
<dbReference type="InParanoid" id="A0A251SN65"/>
<reference evidence="2 4" key="1">
    <citation type="journal article" date="2017" name="Nature">
        <title>The sunflower genome provides insights into oil metabolism, flowering and Asterid evolution.</title>
        <authorList>
            <person name="Badouin H."/>
            <person name="Gouzy J."/>
            <person name="Grassa C.J."/>
            <person name="Murat F."/>
            <person name="Staton S.E."/>
            <person name="Cottret L."/>
            <person name="Lelandais-Briere C."/>
            <person name="Owens G.L."/>
            <person name="Carrere S."/>
            <person name="Mayjonade B."/>
            <person name="Legrand L."/>
            <person name="Gill N."/>
            <person name="Kane N.C."/>
            <person name="Bowers J.E."/>
            <person name="Hubner S."/>
            <person name="Bellec A."/>
            <person name="Berard A."/>
            <person name="Berges H."/>
            <person name="Blanchet N."/>
            <person name="Boniface M.C."/>
            <person name="Brunel D."/>
            <person name="Catrice O."/>
            <person name="Chaidir N."/>
            <person name="Claudel C."/>
            <person name="Donnadieu C."/>
            <person name="Faraut T."/>
            <person name="Fievet G."/>
            <person name="Helmstetter N."/>
            <person name="King M."/>
            <person name="Knapp S.J."/>
            <person name="Lai Z."/>
            <person name="Le Paslier M.C."/>
            <person name="Lippi Y."/>
            <person name="Lorenzon L."/>
            <person name="Mandel J.R."/>
            <person name="Marage G."/>
            <person name="Marchand G."/>
            <person name="Marquand E."/>
            <person name="Bret-Mestries E."/>
            <person name="Morien E."/>
            <person name="Nambeesan S."/>
            <person name="Nguyen T."/>
            <person name="Pegot-Espagnet P."/>
            <person name="Pouilly N."/>
            <person name="Raftis F."/>
            <person name="Sallet E."/>
            <person name="Schiex T."/>
            <person name="Thomas J."/>
            <person name="Vandecasteele C."/>
            <person name="Vares D."/>
            <person name="Vear F."/>
            <person name="Vautrin S."/>
            <person name="Crespi M."/>
            <person name="Mangin B."/>
            <person name="Burke J.M."/>
            <person name="Salse J."/>
            <person name="Munos S."/>
            <person name="Vincourt P."/>
            <person name="Rieseberg L.H."/>
            <person name="Langlade N.B."/>
        </authorList>
    </citation>
    <scope>NUCLEOTIDE SEQUENCE [LARGE SCALE GENOMIC DNA]</scope>
    <source>
        <strain evidence="4">cv. SF193</strain>
        <tissue evidence="2">Leaves</tissue>
    </source>
</reference>
<organism evidence="3 4">
    <name type="scientific">Helianthus annuus</name>
    <name type="common">Common sunflower</name>
    <dbReference type="NCBI Taxonomy" id="4232"/>
    <lineage>
        <taxon>Eukaryota</taxon>
        <taxon>Viridiplantae</taxon>
        <taxon>Streptophyta</taxon>
        <taxon>Embryophyta</taxon>
        <taxon>Tracheophyta</taxon>
        <taxon>Spermatophyta</taxon>
        <taxon>Magnoliopsida</taxon>
        <taxon>eudicotyledons</taxon>
        <taxon>Gunneridae</taxon>
        <taxon>Pentapetalae</taxon>
        <taxon>asterids</taxon>
        <taxon>campanulids</taxon>
        <taxon>Asterales</taxon>
        <taxon>Asteraceae</taxon>
        <taxon>Asteroideae</taxon>
        <taxon>Heliantheae alliance</taxon>
        <taxon>Heliantheae</taxon>
        <taxon>Helianthus</taxon>
    </lineage>
</organism>
<dbReference type="EMBL" id="CM007903">
    <property type="protein sequence ID" value="OTF98950.1"/>
    <property type="molecule type" value="Genomic_DNA"/>
</dbReference>
<evidence type="ECO:0000313" key="3">
    <source>
        <dbReference type="EMBL" id="OTF98950.1"/>
    </source>
</evidence>
<evidence type="ECO:0000256" key="1">
    <source>
        <dbReference type="SAM" id="MobiDB-lite"/>
    </source>
</evidence>
<sequence>MIANKVHGKRSPLGQALPARWRLGKEAGQTKQIRRKSVLRMQGDCQECPDEDQAR</sequence>
<evidence type="ECO:0000313" key="4">
    <source>
        <dbReference type="Proteomes" id="UP000215914"/>
    </source>
</evidence>
<dbReference type="Gramene" id="mRNA:HanXRQr2_Chr14g0655291">
    <property type="protein sequence ID" value="mRNA:HanXRQr2_Chr14g0655291"/>
    <property type="gene ID" value="HanXRQr2_Chr14g0655291"/>
</dbReference>
<proteinExistence type="predicted"/>
<feature type="region of interest" description="Disordered" evidence="1">
    <location>
        <begin position="24"/>
        <end position="55"/>
    </location>
</feature>